<sequence>MKILSISATNIQHSQKNSMSLLLCNKIAEFLNCKEIQCEVIDLRDYTLYPCIGCGKCFSSKRCSADSDFNKIYNKITRSDGIFFISPHYAPIPAKLSMVLEKMEQITFLHWWKDNTYKSELYGLPAGIISHGGGSDWALKSYKAMVNDTIANALDTIQCKVVPYDEEWNTGISIPVQRVMEDSDIFPIQEYDWPMIDQKIKDYIEIFLRKI</sequence>
<dbReference type="Proteomes" id="UP001600941">
    <property type="component" value="Unassembled WGS sequence"/>
</dbReference>
<gene>
    <name evidence="4" type="ORF">K340107D12_29410</name>
</gene>
<reference evidence="4 5" key="1">
    <citation type="submission" date="2024-04" db="EMBL/GenBank/DDBJ databases">
        <title>Defined microbial consortia suppress multidrug-resistant proinflammatory Enterobacteriaceae via ecological control.</title>
        <authorList>
            <person name="Furuichi M."/>
            <person name="Kawaguchi T."/>
            <person name="Pust M."/>
            <person name="Yasuma K."/>
            <person name="Plichta D."/>
            <person name="Hasegawa N."/>
            <person name="Ohya T."/>
            <person name="Bhattarai S."/>
            <person name="Sasajima S."/>
            <person name="Aoto Y."/>
            <person name="Tuganbaev T."/>
            <person name="Yaginuma M."/>
            <person name="Ueda M."/>
            <person name="Okahashi N."/>
            <person name="Amafuji K."/>
            <person name="Kiridooshi Y."/>
            <person name="Sugita K."/>
            <person name="Strazar M."/>
            <person name="Skelly A."/>
            <person name="Suda W."/>
            <person name="Hattori M."/>
            <person name="Nakamoto N."/>
            <person name="Caballero S."/>
            <person name="Norman J."/>
            <person name="Olle B."/>
            <person name="Tanoue T."/>
            <person name="Arita M."/>
            <person name="Bucci V."/>
            <person name="Atarashi K."/>
            <person name="Xavier R."/>
            <person name="Honda K."/>
        </authorList>
    </citation>
    <scope>NUCLEOTIDE SEQUENCE [LARGE SCALE GENOMIC DNA]</scope>
    <source>
        <strain evidence="5">k34-0107-D12</strain>
    </source>
</reference>
<dbReference type="Gene3D" id="3.40.50.360">
    <property type="match status" value="1"/>
</dbReference>
<dbReference type="EMBL" id="BAABZQ010000001">
    <property type="protein sequence ID" value="GAA6500125.1"/>
    <property type="molecule type" value="Genomic_DNA"/>
</dbReference>
<dbReference type="RefSeq" id="WP_227210480.1">
    <property type="nucleotide sequence ID" value="NZ_BAABZQ010000001.1"/>
</dbReference>
<evidence type="ECO:0000256" key="2">
    <source>
        <dbReference type="ARBA" id="ARBA00022643"/>
    </source>
</evidence>
<evidence type="ECO:0000313" key="5">
    <source>
        <dbReference type="Proteomes" id="UP001600941"/>
    </source>
</evidence>
<comment type="caution">
    <text evidence="4">The sequence shown here is derived from an EMBL/GenBank/DDBJ whole genome shotgun (WGS) entry which is preliminary data.</text>
</comment>
<keyword evidence="5" id="KW-1185">Reference proteome</keyword>
<protein>
    <recommendedName>
        <fullName evidence="3">NADPH-dependent FMN reductase-like domain-containing protein</fullName>
    </recommendedName>
</protein>
<evidence type="ECO:0000256" key="1">
    <source>
        <dbReference type="ARBA" id="ARBA00022630"/>
    </source>
</evidence>
<dbReference type="PANTHER" id="PTHR43278">
    <property type="entry name" value="NAD(P)H-DEPENDENT FMN-CONTAINING OXIDOREDUCTASE YWQN-RELATED"/>
    <property type="match status" value="1"/>
</dbReference>
<keyword evidence="2" id="KW-0288">FMN</keyword>
<dbReference type="PANTHER" id="PTHR43278:SF4">
    <property type="entry name" value="NAD(P)H-DEPENDENT FMN-CONTAINING OXIDOREDUCTASE YWQN-RELATED"/>
    <property type="match status" value="1"/>
</dbReference>
<dbReference type="InterPro" id="IPR029039">
    <property type="entry name" value="Flavoprotein-like_sf"/>
</dbReference>
<dbReference type="SUPFAM" id="SSF52218">
    <property type="entry name" value="Flavoproteins"/>
    <property type="match status" value="1"/>
</dbReference>
<keyword evidence="1" id="KW-0285">Flavoprotein</keyword>
<evidence type="ECO:0000313" key="4">
    <source>
        <dbReference type="EMBL" id="GAA6500125.1"/>
    </source>
</evidence>
<dbReference type="InterPro" id="IPR051796">
    <property type="entry name" value="ISF_SsuE-like"/>
</dbReference>
<proteinExistence type="predicted"/>
<dbReference type="Pfam" id="PF03358">
    <property type="entry name" value="FMN_red"/>
    <property type="match status" value="1"/>
</dbReference>
<evidence type="ECO:0000259" key="3">
    <source>
        <dbReference type="Pfam" id="PF03358"/>
    </source>
</evidence>
<organism evidence="4 5">
    <name type="scientific">Blautia parvula</name>
    <dbReference type="NCBI Taxonomy" id="2877527"/>
    <lineage>
        <taxon>Bacteria</taxon>
        <taxon>Bacillati</taxon>
        <taxon>Bacillota</taxon>
        <taxon>Clostridia</taxon>
        <taxon>Lachnospirales</taxon>
        <taxon>Lachnospiraceae</taxon>
        <taxon>Blautia</taxon>
    </lineage>
</organism>
<accession>A0ABQ0BUE6</accession>
<dbReference type="InterPro" id="IPR005025">
    <property type="entry name" value="FMN_Rdtase-like_dom"/>
</dbReference>
<feature type="domain" description="NADPH-dependent FMN reductase-like" evidence="3">
    <location>
        <begin position="1"/>
        <end position="136"/>
    </location>
</feature>
<name>A0ABQ0BUE6_9FIRM</name>